<dbReference type="EMBL" id="JADTXM010000003">
    <property type="protein sequence ID" value="MBH3438191.1"/>
    <property type="molecule type" value="Genomic_DNA"/>
</dbReference>
<accession>A0A2X2EUU1</accession>
<gene>
    <name evidence="3" type="ORF">I5Q09_05785</name>
    <name evidence="2" type="ORF">IRZ65_10240</name>
    <name evidence="4" type="ORF">NCTC11842_04314</name>
</gene>
<keyword evidence="6" id="KW-1185">Reference proteome</keyword>
<dbReference type="EMBL" id="JADMCD010000004">
    <property type="protein sequence ID" value="MBF8641063.1"/>
    <property type="molecule type" value="Genomic_DNA"/>
</dbReference>
<reference evidence="4 5" key="1">
    <citation type="submission" date="2018-06" db="EMBL/GenBank/DDBJ databases">
        <authorList>
            <consortium name="Pathogen Informatics"/>
            <person name="Doyle S."/>
        </authorList>
    </citation>
    <scope>NUCLEOTIDE SEQUENCE [LARGE SCALE GENOMIC DNA]</scope>
    <source>
        <strain evidence="4 5">NCTC11842</strain>
    </source>
</reference>
<dbReference type="RefSeq" id="WP_010796060.1">
    <property type="nucleotide sequence ID" value="NZ_CP053063.1"/>
</dbReference>
<proteinExistence type="predicted"/>
<organism evidence="4 5">
    <name type="scientific">Pseudomonas luteola</name>
    <dbReference type="NCBI Taxonomy" id="47886"/>
    <lineage>
        <taxon>Bacteria</taxon>
        <taxon>Pseudomonadati</taxon>
        <taxon>Pseudomonadota</taxon>
        <taxon>Gammaproteobacteria</taxon>
        <taxon>Pseudomonadales</taxon>
        <taxon>Pseudomonadaceae</taxon>
        <taxon>Pseudomonas</taxon>
    </lineage>
</organism>
<dbReference type="GeneID" id="300266771"/>
<keyword evidence="1" id="KW-0732">Signal</keyword>
<sequence>MNKNAWLVLCLSGLLAAWPAHGAPRPVGYVMTVQGSVTTTLKGKPVAIKVGTPVNVGSTFEAGDDGSFGITLEDGSVMSFGPQSTFTLEAFAFAPAKGALKLAARLKQGTLNYVAGSIARLKPEAVEILTPHGTIASRSAQFMAKVDHE</sequence>
<evidence type="ECO:0000313" key="2">
    <source>
        <dbReference type="EMBL" id="MBF8641063.1"/>
    </source>
</evidence>
<dbReference type="EMBL" id="UAUF01000014">
    <property type="protein sequence ID" value="SPZ12159.1"/>
    <property type="molecule type" value="Genomic_DNA"/>
</dbReference>
<dbReference type="Proteomes" id="UP000638986">
    <property type="component" value="Unassembled WGS sequence"/>
</dbReference>
<feature type="chain" id="PRO_5015909551" evidence="1">
    <location>
        <begin position="23"/>
        <end position="149"/>
    </location>
</feature>
<evidence type="ECO:0000313" key="6">
    <source>
        <dbReference type="Proteomes" id="UP000626180"/>
    </source>
</evidence>
<evidence type="ECO:0000313" key="5">
    <source>
        <dbReference type="Proteomes" id="UP000250443"/>
    </source>
</evidence>
<dbReference type="Proteomes" id="UP000250443">
    <property type="component" value="Unassembled WGS sequence"/>
</dbReference>
<evidence type="ECO:0000256" key="1">
    <source>
        <dbReference type="SAM" id="SignalP"/>
    </source>
</evidence>
<name>A0A2X2EUU1_PSELU</name>
<dbReference type="AlphaFoldDB" id="A0A2X2EUU1"/>
<dbReference type="Proteomes" id="UP000626180">
    <property type="component" value="Unassembled WGS sequence"/>
</dbReference>
<evidence type="ECO:0000313" key="3">
    <source>
        <dbReference type="EMBL" id="MBH3438191.1"/>
    </source>
</evidence>
<feature type="signal peptide" evidence="1">
    <location>
        <begin position="1"/>
        <end position="22"/>
    </location>
</feature>
<evidence type="ECO:0000313" key="7">
    <source>
        <dbReference type="Proteomes" id="UP000638986"/>
    </source>
</evidence>
<evidence type="ECO:0000313" key="4">
    <source>
        <dbReference type="EMBL" id="SPZ12159.1"/>
    </source>
</evidence>
<reference evidence="3 7" key="3">
    <citation type="submission" date="2020-11" db="EMBL/GenBank/DDBJ databases">
        <title>Enhanced detection system for hospital associated transmission using whole genome sequencing surveillance.</title>
        <authorList>
            <person name="Harrison L.H."/>
            <person name="Van Tyne D."/>
            <person name="Marsh J.W."/>
            <person name="Griffith M.P."/>
            <person name="Snyder D.J."/>
            <person name="Cooper V.S."/>
            <person name="Mustapha M."/>
        </authorList>
    </citation>
    <scope>NUCLEOTIDE SEQUENCE [LARGE SCALE GENOMIC DNA]</scope>
    <source>
        <strain evidence="3 7">PSB00013</strain>
    </source>
</reference>
<reference evidence="2 6" key="2">
    <citation type="submission" date="2020-10" db="EMBL/GenBank/DDBJ databases">
        <title>Genome sequences of Pseudomonas isolates.</title>
        <authorList>
            <person name="Wessels L."/>
            <person name="Reich F."/>
            <person name="Hammerl J."/>
        </authorList>
    </citation>
    <scope>NUCLEOTIDE SEQUENCE [LARGE SCALE GENOMIC DNA]</scope>
    <source>
        <strain evidence="2 6">20-MO00624-0</strain>
    </source>
</reference>
<protein>
    <submittedName>
        <fullName evidence="2">FecR domain-containing protein</fullName>
    </submittedName>
</protein>